<gene>
    <name evidence="2" type="ORF">BTO11_03440</name>
</gene>
<feature type="region of interest" description="Disordered" evidence="1">
    <location>
        <begin position="218"/>
        <end position="244"/>
    </location>
</feature>
<feature type="compositionally biased region" description="Low complexity" evidence="1">
    <location>
        <begin position="218"/>
        <end position="238"/>
    </location>
</feature>
<dbReference type="AlphaFoldDB" id="A0A2S7UU46"/>
<accession>A0A2S7UU46</accession>
<dbReference type="GO" id="GO:0006313">
    <property type="term" value="P:DNA transposition"/>
    <property type="evidence" value="ECO:0007669"/>
    <property type="project" value="InterPro"/>
</dbReference>
<evidence type="ECO:0000313" key="3">
    <source>
        <dbReference type="Proteomes" id="UP000239007"/>
    </source>
</evidence>
<sequence length="339" mass="39370">MPRPRKSQISLTDTPYYHCISRCVRRAFLCGEDKQTHQSYEHRRKWVEDKLLFLPQVFAIEVCAYSVMSNHTHVVLHINEQQALNWDTTEVLIRWHKVFKGTLLTQKYLSLPENELDTLSQSELLTIEQTAQVYKQRLMNISWFMRVLNESIAREANKEDNCTGRFWEGRFKCQALLDEAALISCMAYVDLNPVRAKMASTPETSDYTSIKQRIHHTLSQTQSTQNNTQTQQPSTLQSFVGNPRKDMPNGIPFDLKEYIELVDITGKCIREDKAGHISENLPNILTRLNISEDNWLTITKQFSKVFHGAVGHEHVLQNFSNNQQLKRRPNLSSCKRLFA</sequence>
<dbReference type="GO" id="GO:0003677">
    <property type="term" value="F:DNA binding"/>
    <property type="evidence" value="ECO:0007669"/>
    <property type="project" value="InterPro"/>
</dbReference>
<protein>
    <submittedName>
        <fullName evidence="2">Transposase</fullName>
    </submittedName>
</protein>
<organism evidence="2 3">
    <name type="scientific">Psychrosphaera saromensis</name>
    <dbReference type="NCBI Taxonomy" id="716813"/>
    <lineage>
        <taxon>Bacteria</taxon>
        <taxon>Pseudomonadati</taxon>
        <taxon>Pseudomonadota</taxon>
        <taxon>Gammaproteobacteria</taxon>
        <taxon>Alteromonadales</taxon>
        <taxon>Pseudoalteromonadaceae</taxon>
        <taxon>Psychrosphaera</taxon>
    </lineage>
</organism>
<dbReference type="SUPFAM" id="SSF143422">
    <property type="entry name" value="Transposase IS200-like"/>
    <property type="match status" value="1"/>
</dbReference>
<comment type="caution">
    <text evidence="2">The sequence shown here is derived from an EMBL/GenBank/DDBJ whole genome shotgun (WGS) entry which is preliminary data.</text>
</comment>
<dbReference type="OrthoDB" id="9814067at2"/>
<name>A0A2S7UU46_9GAMM</name>
<reference evidence="2 3" key="1">
    <citation type="submission" date="2016-12" db="EMBL/GenBank/DDBJ databases">
        <title>Diversity of luminous bacteria.</title>
        <authorList>
            <person name="Yoshizawa S."/>
            <person name="Kogure K."/>
        </authorList>
    </citation>
    <scope>NUCLEOTIDE SEQUENCE [LARGE SCALE GENOMIC DNA]</scope>
    <source>
        <strain evidence="2 3">SA4-48</strain>
    </source>
</reference>
<dbReference type="EMBL" id="MSCH01000003">
    <property type="protein sequence ID" value="PQJ52800.1"/>
    <property type="molecule type" value="Genomic_DNA"/>
</dbReference>
<dbReference type="RefSeq" id="WP_105051270.1">
    <property type="nucleotide sequence ID" value="NZ_BMYG01000004.1"/>
</dbReference>
<proteinExistence type="predicted"/>
<keyword evidence="3" id="KW-1185">Reference proteome</keyword>
<dbReference type="Proteomes" id="UP000239007">
    <property type="component" value="Unassembled WGS sequence"/>
</dbReference>
<dbReference type="PANTHER" id="PTHR34322">
    <property type="entry name" value="TRANSPOSASE, Y1_TNP DOMAIN-CONTAINING"/>
    <property type="match status" value="1"/>
</dbReference>
<evidence type="ECO:0000313" key="2">
    <source>
        <dbReference type="EMBL" id="PQJ52800.1"/>
    </source>
</evidence>
<evidence type="ECO:0000256" key="1">
    <source>
        <dbReference type="SAM" id="MobiDB-lite"/>
    </source>
</evidence>
<dbReference type="Gene3D" id="3.30.70.1290">
    <property type="entry name" value="Transposase IS200-like"/>
    <property type="match status" value="1"/>
</dbReference>
<dbReference type="PANTHER" id="PTHR34322:SF2">
    <property type="entry name" value="TRANSPOSASE IS200-LIKE DOMAIN-CONTAINING PROTEIN"/>
    <property type="match status" value="1"/>
</dbReference>
<dbReference type="InterPro" id="IPR036515">
    <property type="entry name" value="Transposase_17_sf"/>
</dbReference>
<dbReference type="GO" id="GO:0004803">
    <property type="term" value="F:transposase activity"/>
    <property type="evidence" value="ECO:0007669"/>
    <property type="project" value="InterPro"/>
</dbReference>